<dbReference type="EMBL" id="JAVRAD010000012">
    <property type="protein sequence ID" value="MDX8331868.1"/>
    <property type="molecule type" value="Genomic_DNA"/>
</dbReference>
<accession>A0ABU4W263</accession>
<dbReference type="Gene3D" id="1.10.260.40">
    <property type="entry name" value="lambda repressor-like DNA-binding domains"/>
    <property type="match status" value="1"/>
</dbReference>
<evidence type="ECO:0000313" key="3">
    <source>
        <dbReference type="Proteomes" id="UP001277561"/>
    </source>
</evidence>
<reference evidence="2" key="1">
    <citation type="journal article" date="2023" name="Phytobiomes J">
        <title>Deciphering the key players within the bacterial microbiota associated with aerial crown gall tumors on rhododendron: Insights into the gallobiome.</title>
        <authorList>
            <person name="Kuzmanovic N."/>
            <person name="Nesme J."/>
            <person name="Wolf J."/>
            <person name="Neumann-Schaal M."/>
            <person name="Petersen J."/>
            <person name="Fernandez-Gnecco G."/>
            <person name="Sproeer C."/>
            <person name="Bunk B."/>
            <person name="Overmann J."/>
            <person name="Sorensen S.J."/>
            <person name="Idczak E."/>
            <person name="Smalla K."/>
        </authorList>
    </citation>
    <scope>NUCLEOTIDE SEQUENCE [LARGE SCALE GENOMIC DNA]</scope>
    <source>
        <strain evidence="2">Rho-14.1</strain>
    </source>
</reference>
<dbReference type="InterPro" id="IPR001387">
    <property type="entry name" value="Cro/C1-type_HTH"/>
</dbReference>
<dbReference type="SUPFAM" id="SSF47413">
    <property type="entry name" value="lambda repressor-like DNA-binding domains"/>
    <property type="match status" value="1"/>
</dbReference>
<organism evidence="2 3">
    <name type="scientific">Agrobacterium rosae</name>
    <dbReference type="NCBI Taxonomy" id="1972867"/>
    <lineage>
        <taxon>Bacteria</taxon>
        <taxon>Pseudomonadati</taxon>
        <taxon>Pseudomonadota</taxon>
        <taxon>Alphaproteobacteria</taxon>
        <taxon>Hyphomicrobiales</taxon>
        <taxon>Rhizobiaceae</taxon>
        <taxon>Rhizobium/Agrobacterium group</taxon>
        <taxon>Agrobacterium</taxon>
    </lineage>
</organism>
<evidence type="ECO:0000313" key="2">
    <source>
        <dbReference type="EMBL" id="MDX8331868.1"/>
    </source>
</evidence>
<dbReference type="PROSITE" id="PS50943">
    <property type="entry name" value="HTH_CROC1"/>
    <property type="match status" value="1"/>
</dbReference>
<sequence length="99" mass="11004">MTRTPKPARRIARGILKTLGRALEQDRAARGLTKTAFSREIGVSVQCYCDWLDGKGDPSLFTIIDVSYRLGWDECFLHTLFKHGSDPLARTGSPLAARP</sequence>
<name>A0ABU4W263_9HYPH</name>
<dbReference type="InterPro" id="IPR010982">
    <property type="entry name" value="Lambda_DNA-bd_dom_sf"/>
</dbReference>
<comment type="caution">
    <text evidence="2">The sequence shown here is derived from an EMBL/GenBank/DDBJ whole genome shotgun (WGS) entry which is preliminary data.</text>
</comment>
<dbReference type="CDD" id="cd00093">
    <property type="entry name" value="HTH_XRE"/>
    <property type="match status" value="1"/>
</dbReference>
<keyword evidence="3" id="KW-1185">Reference proteome</keyword>
<dbReference type="RefSeq" id="WP_320188462.1">
    <property type="nucleotide sequence ID" value="NZ_CP192768.1"/>
</dbReference>
<feature type="domain" description="HTH cro/C1-type" evidence="1">
    <location>
        <begin position="23"/>
        <end position="77"/>
    </location>
</feature>
<gene>
    <name evidence="2" type="ORF">RMS29_21875</name>
</gene>
<protein>
    <submittedName>
        <fullName evidence="2">Helix-turn-helix transcriptional regulator</fullName>
    </submittedName>
</protein>
<dbReference type="Proteomes" id="UP001277561">
    <property type="component" value="Unassembled WGS sequence"/>
</dbReference>
<evidence type="ECO:0000259" key="1">
    <source>
        <dbReference type="PROSITE" id="PS50943"/>
    </source>
</evidence>
<proteinExistence type="predicted"/>